<dbReference type="InterPro" id="IPR053189">
    <property type="entry name" value="Clp_protease_adapter_ClpF"/>
</dbReference>
<evidence type="ECO:0000259" key="2">
    <source>
        <dbReference type="SMART" id="SM00992"/>
    </source>
</evidence>
<keyword evidence="1" id="KW-0732">Signal</keyword>
<sequence length="211" mass="24943">MRPEIQLLLLLLAVPAQYLISKWMTPQAADREYLTRRIFSDTSNVFRKACDIKEWANYLNYLKERILQNSDNGECPAKEVMLYMEPNGYFSGSPEPRTDRTNVKYRIGQVIKHKKFGYRGIIVGWDPKARAPDYWIQVNHFDPTWRYQPNYSVLVDARDREDIQTTYVVEENIEIVSDTEVKHPETDEFFEGFDGAQYTPRPFLKELYPKD</sequence>
<reference evidence="3" key="1">
    <citation type="submission" date="2021-01" db="UniProtKB">
        <authorList>
            <consortium name="EnsemblMetazoa"/>
        </authorList>
    </citation>
    <scope>IDENTIFICATION</scope>
</reference>
<dbReference type="NCBIfam" id="TIGR02097">
    <property type="entry name" value="yccV"/>
    <property type="match status" value="1"/>
</dbReference>
<dbReference type="GeneID" id="136814398"/>
<evidence type="ECO:0000256" key="1">
    <source>
        <dbReference type="SAM" id="SignalP"/>
    </source>
</evidence>
<protein>
    <recommendedName>
        <fullName evidence="2">Hemimethylated DNA-binding domain-containing protein</fullName>
    </recommendedName>
</protein>
<dbReference type="InterPro" id="IPR011722">
    <property type="entry name" value="Hemimethylated_DNA-bd_dom"/>
</dbReference>
<dbReference type="GO" id="GO:0003677">
    <property type="term" value="F:DNA binding"/>
    <property type="evidence" value="ECO:0007669"/>
    <property type="project" value="InterPro"/>
</dbReference>
<feature type="signal peptide" evidence="1">
    <location>
        <begin position="1"/>
        <end position="21"/>
    </location>
</feature>
<dbReference type="OrthoDB" id="28868at2759"/>
<dbReference type="PANTHER" id="PTHR48439:SF1">
    <property type="entry name" value="HEMIMETHYLATED DNA-BINDING DOMAIN-CONTAINING PROTEIN"/>
    <property type="match status" value="1"/>
</dbReference>
<feature type="chain" id="PRO_5029898935" description="Hemimethylated DNA-binding domain-containing protein" evidence="1">
    <location>
        <begin position="22"/>
        <end position="211"/>
    </location>
</feature>
<dbReference type="Proteomes" id="UP000594262">
    <property type="component" value="Unplaced"/>
</dbReference>
<dbReference type="EnsemblMetazoa" id="CLYHEMT003155.1">
    <property type="protein sequence ID" value="CLYHEMP003155.1"/>
    <property type="gene ID" value="CLYHEMG003155"/>
</dbReference>
<dbReference type="SMART" id="SM00992">
    <property type="entry name" value="YccV-like"/>
    <property type="match status" value="1"/>
</dbReference>
<dbReference type="SUPFAM" id="SSF141255">
    <property type="entry name" value="YccV-like"/>
    <property type="match status" value="1"/>
</dbReference>
<proteinExistence type="predicted"/>
<dbReference type="Pfam" id="PF08755">
    <property type="entry name" value="YccV-like"/>
    <property type="match status" value="1"/>
</dbReference>
<accession>A0A7M5V3Z6</accession>
<dbReference type="AlphaFoldDB" id="A0A7M5V3Z6"/>
<name>A0A7M5V3Z6_9CNID</name>
<dbReference type="InterPro" id="IPR036623">
    <property type="entry name" value="Hemimethylated_DNA-bd_sf"/>
</dbReference>
<dbReference type="Gene3D" id="2.30.30.390">
    <property type="entry name" value="Hemimethylated DNA-binding domain"/>
    <property type="match status" value="1"/>
</dbReference>
<organism evidence="3 4">
    <name type="scientific">Clytia hemisphaerica</name>
    <dbReference type="NCBI Taxonomy" id="252671"/>
    <lineage>
        <taxon>Eukaryota</taxon>
        <taxon>Metazoa</taxon>
        <taxon>Cnidaria</taxon>
        <taxon>Hydrozoa</taxon>
        <taxon>Hydroidolina</taxon>
        <taxon>Leptothecata</taxon>
        <taxon>Obeliida</taxon>
        <taxon>Clytiidae</taxon>
        <taxon>Clytia</taxon>
    </lineage>
</organism>
<evidence type="ECO:0000313" key="4">
    <source>
        <dbReference type="Proteomes" id="UP000594262"/>
    </source>
</evidence>
<dbReference type="PANTHER" id="PTHR48439">
    <property type="entry name" value="HEMIMETHYLATED DNA-BINDING DOMAIN-CONTAINING PROTEIN"/>
    <property type="match status" value="1"/>
</dbReference>
<dbReference type="RefSeq" id="XP_066927039.1">
    <property type="nucleotide sequence ID" value="XM_067070938.1"/>
</dbReference>
<feature type="domain" description="Hemimethylated DNA-binding" evidence="2">
    <location>
        <begin position="102"/>
        <end position="201"/>
    </location>
</feature>
<evidence type="ECO:0000313" key="3">
    <source>
        <dbReference type="EnsemblMetazoa" id="CLYHEMP003155.1"/>
    </source>
</evidence>
<keyword evidence="4" id="KW-1185">Reference proteome</keyword>